<dbReference type="EMBL" id="WIUZ02000015">
    <property type="protein sequence ID" value="KAF9780963.1"/>
    <property type="molecule type" value="Genomic_DNA"/>
</dbReference>
<dbReference type="GO" id="GO:0016567">
    <property type="term" value="P:protein ubiquitination"/>
    <property type="evidence" value="ECO:0007669"/>
    <property type="project" value="UniProtKB-UniRule"/>
</dbReference>
<dbReference type="InterPro" id="IPR055194">
    <property type="entry name" value="UBR1-like_WH"/>
</dbReference>
<keyword evidence="1" id="KW-0808">Transferase</keyword>
<comment type="similarity">
    <text evidence="1">Belongs to the E3 ubiquitin-protein ligase UBR1-like family.</text>
</comment>
<dbReference type="EC" id="2.3.2.27" evidence="1"/>
<comment type="caution">
    <text evidence="3">The sequence shown here is derived from an EMBL/GenBank/DDBJ whole genome shotgun (WGS) entry which is preliminary data.</text>
</comment>
<dbReference type="OrthoDB" id="26387at2759"/>
<keyword evidence="1" id="KW-0833">Ubl conjugation pathway</keyword>
<keyword evidence="1" id="KW-0479">Metal-binding</keyword>
<keyword evidence="1" id="KW-0862">Zinc</keyword>
<evidence type="ECO:0000259" key="2">
    <source>
        <dbReference type="Pfam" id="PF22960"/>
    </source>
</evidence>
<accession>A0A9P6H9D6</accession>
<sequence length="795" mass="89780">MHPGCLSRSREEDSINHLLLCLPGPRLEDDTQRVLIISIKKKPNAGLSAYRTGASAMALMRGEDSEPVNRGVVIPVLWAKTNRADLDQIWAQLHISPTFTTRLLTPTSSWTVKPKPLPNTSPSDSSCIRRSHSTLSANINQLAQGKRIIYPTDPTAEIDVDAFPFESNREFVHLFSKTCQLFMCINPNKRAATSHVKFETDAWISVFNVTLSLSLVNKVYGDAFSRASPAELVAAISTVMHDILLDCGIQRTRWLFKYADSLTEENLQTVGLGSVRDICLRHAGEQAFLTIIDFPLRVLSTIAQIRTSLDSFAIRGQLLHYRDFMLRELCYNQALFVLQMSLVILDPNIVFASILDRLQPLHYCSGAIIHEAYEGPYLSSMVEELFYAAPCSSHAGRSFTLSPWEPVRTRITKRVAERMTEDVCFERMLTNFKAPESTADFGMYELKDEAYDEVNPFYFHYARNRREVENVLKARLKKKSPSSRHPSSDSVIVPGPWKCDVGPFKNLHTIFESDVLLQIVFYGLHNILVLTNSTGESPPSAEAILDQVLHLIMLALVNHGPTFSLLSSSKTFEQINLLGVICALEHHKKFKPYKTRAQWIISQYHSHVPEEVQCRRKVEETVHLQQASFAINFNEEDDEDEEMLDEMDAPVSYGTCIVCQEELNDSKAFGVLGLLQPSKPIRKHLDGHNLYLNKKLSSPLSLDWGGKVHRPDYMSSGLLRAVQLSEPYLHSPVDDLESFYYTMQWAGVNNDGSDSGGHETDHLDALRAKLSDSADNRFQATLLDHRIRPENQEDI</sequence>
<dbReference type="GO" id="GO:0061630">
    <property type="term" value="F:ubiquitin protein ligase activity"/>
    <property type="evidence" value="ECO:0007669"/>
    <property type="project" value="UniProtKB-UniRule"/>
</dbReference>
<dbReference type="GO" id="GO:0008270">
    <property type="term" value="F:zinc ion binding"/>
    <property type="evidence" value="ECO:0007669"/>
    <property type="project" value="UniProtKB-UniRule"/>
</dbReference>
<dbReference type="PANTHER" id="PTHR21497:SF24">
    <property type="entry name" value="E3 UBIQUITIN-PROTEIN LIGASE UBR1"/>
    <property type="match status" value="1"/>
</dbReference>
<organism evidence="3 4">
    <name type="scientific">Thelephora terrestris</name>
    <dbReference type="NCBI Taxonomy" id="56493"/>
    <lineage>
        <taxon>Eukaryota</taxon>
        <taxon>Fungi</taxon>
        <taxon>Dikarya</taxon>
        <taxon>Basidiomycota</taxon>
        <taxon>Agaricomycotina</taxon>
        <taxon>Agaricomycetes</taxon>
        <taxon>Thelephorales</taxon>
        <taxon>Thelephoraceae</taxon>
        <taxon>Thelephora</taxon>
    </lineage>
</organism>
<dbReference type="AlphaFoldDB" id="A0A9P6H9D6"/>
<evidence type="ECO:0000256" key="1">
    <source>
        <dbReference type="RuleBase" id="RU366018"/>
    </source>
</evidence>
<dbReference type="InterPro" id="IPR039164">
    <property type="entry name" value="UBR1-like"/>
</dbReference>
<comment type="function">
    <text evidence="1">Ubiquitin ligase protein which is a component of the N-end rule pathway. Recognizes and binds to proteins bearing specific N-terminal residues that are destabilizing according to the N-end rule, leading to their ubiquitination and subsequent degradation.</text>
</comment>
<dbReference type="PANTHER" id="PTHR21497">
    <property type="entry name" value="UBIQUITIN LIGASE E3 ALPHA-RELATED"/>
    <property type="match status" value="1"/>
</dbReference>
<protein>
    <recommendedName>
        <fullName evidence="1">E3 ubiquitin-protein ligase</fullName>
        <ecNumber evidence="1">2.3.2.27</ecNumber>
    </recommendedName>
</protein>
<keyword evidence="4" id="KW-1185">Reference proteome</keyword>
<gene>
    <name evidence="3" type="ORF">BJ322DRAFT_1163872</name>
</gene>
<reference evidence="3" key="1">
    <citation type="journal article" date="2020" name="Nat. Commun.">
        <title>Large-scale genome sequencing of mycorrhizal fungi provides insights into the early evolution of symbiotic traits.</title>
        <authorList>
            <person name="Miyauchi S."/>
            <person name="Kiss E."/>
            <person name="Kuo A."/>
            <person name="Drula E."/>
            <person name="Kohler A."/>
            <person name="Sanchez-Garcia M."/>
            <person name="Morin E."/>
            <person name="Andreopoulos B."/>
            <person name="Barry K.W."/>
            <person name="Bonito G."/>
            <person name="Buee M."/>
            <person name="Carver A."/>
            <person name="Chen C."/>
            <person name="Cichocki N."/>
            <person name="Clum A."/>
            <person name="Culley D."/>
            <person name="Crous P.W."/>
            <person name="Fauchery L."/>
            <person name="Girlanda M."/>
            <person name="Hayes R.D."/>
            <person name="Keri Z."/>
            <person name="LaButti K."/>
            <person name="Lipzen A."/>
            <person name="Lombard V."/>
            <person name="Magnuson J."/>
            <person name="Maillard F."/>
            <person name="Murat C."/>
            <person name="Nolan M."/>
            <person name="Ohm R.A."/>
            <person name="Pangilinan J."/>
            <person name="Pereira M.F."/>
            <person name="Perotto S."/>
            <person name="Peter M."/>
            <person name="Pfister S."/>
            <person name="Riley R."/>
            <person name="Sitrit Y."/>
            <person name="Stielow J.B."/>
            <person name="Szollosi G."/>
            <person name="Zifcakova L."/>
            <person name="Stursova M."/>
            <person name="Spatafora J.W."/>
            <person name="Tedersoo L."/>
            <person name="Vaario L.M."/>
            <person name="Yamada A."/>
            <person name="Yan M."/>
            <person name="Wang P."/>
            <person name="Xu J."/>
            <person name="Bruns T."/>
            <person name="Baldrian P."/>
            <person name="Vilgalys R."/>
            <person name="Dunand C."/>
            <person name="Henrissat B."/>
            <person name="Grigoriev I.V."/>
            <person name="Hibbett D."/>
            <person name="Nagy L.G."/>
            <person name="Martin F.M."/>
        </authorList>
    </citation>
    <scope>NUCLEOTIDE SEQUENCE</scope>
    <source>
        <strain evidence="3">UH-Tt-Lm1</strain>
    </source>
</reference>
<comment type="pathway">
    <text evidence="1">Protein modification; protein ubiquitination.</text>
</comment>
<dbReference type="Proteomes" id="UP000736335">
    <property type="component" value="Unassembled WGS sequence"/>
</dbReference>
<proteinExistence type="inferred from homology"/>
<dbReference type="GO" id="GO:0071596">
    <property type="term" value="P:ubiquitin-dependent protein catabolic process via the N-end rule pathway"/>
    <property type="evidence" value="ECO:0007669"/>
    <property type="project" value="UniProtKB-UniRule"/>
</dbReference>
<evidence type="ECO:0000313" key="4">
    <source>
        <dbReference type="Proteomes" id="UP000736335"/>
    </source>
</evidence>
<dbReference type="Pfam" id="PF22960">
    <property type="entry name" value="WHD_UBR1"/>
    <property type="match status" value="1"/>
</dbReference>
<dbReference type="GO" id="GO:0000151">
    <property type="term" value="C:ubiquitin ligase complex"/>
    <property type="evidence" value="ECO:0007669"/>
    <property type="project" value="TreeGrafter"/>
</dbReference>
<reference evidence="3" key="2">
    <citation type="submission" date="2020-11" db="EMBL/GenBank/DDBJ databases">
        <authorList>
            <consortium name="DOE Joint Genome Institute"/>
            <person name="Kuo A."/>
            <person name="Miyauchi S."/>
            <person name="Kiss E."/>
            <person name="Drula E."/>
            <person name="Kohler A."/>
            <person name="Sanchez-Garcia M."/>
            <person name="Andreopoulos B."/>
            <person name="Barry K.W."/>
            <person name="Bonito G."/>
            <person name="Buee M."/>
            <person name="Carver A."/>
            <person name="Chen C."/>
            <person name="Cichocki N."/>
            <person name="Clum A."/>
            <person name="Culley D."/>
            <person name="Crous P.W."/>
            <person name="Fauchery L."/>
            <person name="Girlanda M."/>
            <person name="Hayes R."/>
            <person name="Keri Z."/>
            <person name="Labutti K."/>
            <person name="Lipzen A."/>
            <person name="Lombard V."/>
            <person name="Magnuson J."/>
            <person name="Maillard F."/>
            <person name="Morin E."/>
            <person name="Murat C."/>
            <person name="Nolan M."/>
            <person name="Ohm R."/>
            <person name="Pangilinan J."/>
            <person name="Pereira M."/>
            <person name="Perotto S."/>
            <person name="Peter M."/>
            <person name="Riley R."/>
            <person name="Sitrit Y."/>
            <person name="Stielow B."/>
            <person name="Szollosi G."/>
            <person name="Zifcakova L."/>
            <person name="Stursova M."/>
            <person name="Spatafora J.W."/>
            <person name="Tedersoo L."/>
            <person name="Vaario L.-M."/>
            <person name="Yamada A."/>
            <person name="Yan M."/>
            <person name="Wang P."/>
            <person name="Xu J."/>
            <person name="Bruns T."/>
            <person name="Baldrian P."/>
            <person name="Vilgalys R."/>
            <person name="Henrissat B."/>
            <person name="Grigoriev I.V."/>
            <person name="Hibbett D."/>
            <person name="Nagy L.G."/>
            <person name="Martin F.M."/>
        </authorList>
    </citation>
    <scope>NUCLEOTIDE SEQUENCE</scope>
    <source>
        <strain evidence="3">UH-Tt-Lm1</strain>
    </source>
</reference>
<name>A0A9P6H9D6_9AGAM</name>
<keyword evidence="1" id="KW-0863">Zinc-finger</keyword>
<comment type="catalytic activity">
    <reaction evidence="1">
        <text>S-ubiquitinyl-[E2 ubiquitin-conjugating enzyme]-L-cysteine + [acceptor protein]-L-lysine = [E2 ubiquitin-conjugating enzyme]-L-cysteine + N(6)-ubiquitinyl-[acceptor protein]-L-lysine.</text>
        <dbReference type="EC" id="2.3.2.27"/>
    </reaction>
</comment>
<dbReference type="GO" id="GO:0005737">
    <property type="term" value="C:cytoplasm"/>
    <property type="evidence" value="ECO:0007669"/>
    <property type="project" value="TreeGrafter"/>
</dbReference>
<evidence type="ECO:0000313" key="3">
    <source>
        <dbReference type="EMBL" id="KAF9780963.1"/>
    </source>
</evidence>
<feature type="domain" description="E3 ubiquitin-protein ligase UBR1-like winged-helix" evidence="2">
    <location>
        <begin position="409"/>
        <end position="485"/>
    </location>
</feature>